<dbReference type="Proteomes" id="UP000073816">
    <property type="component" value="Chromosome"/>
</dbReference>
<reference evidence="1 2" key="2">
    <citation type="journal article" date="2016" name="Genome Announc.">
        <title>Complete Genome Sequence of Algoriphagus sp. Strain M8-2, Isolated from a Brackish Lake.</title>
        <authorList>
            <person name="Muraguchi Y."/>
            <person name="Kushimoto K."/>
            <person name="Ohtsubo Y."/>
            <person name="Suzuki T."/>
            <person name="Dohra H."/>
            <person name="Kimbara K."/>
            <person name="Shintani M."/>
        </authorList>
    </citation>
    <scope>NUCLEOTIDE SEQUENCE [LARGE SCALE GENOMIC DNA]</scope>
    <source>
        <strain evidence="1 2">M8-2</strain>
    </source>
</reference>
<proteinExistence type="predicted"/>
<dbReference type="PATRIC" id="fig|1727163.4.peg.2736"/>
<organism evidence="1 2">
    <name type="scientific">Algoriphagus sanaruensis</name>
    <dbReference type="NCBI Taxonomy" id="1727163"/>
    <lineage>
        <taxon>Bacteria</taxon>
        <taxon>Pseudomonadati</taxon>
        <taxon>Bacteroidota</taxon>
        <taxon>Cytophagia</taxon>
        <taxon>Cytophagales</taxon>
        <taxon>Cyclobacteriaceae</taxon>
        <taxon>Algoriphagus</taxon>
    </lineage>
</organism>
<gene>
    <name evidence="1" type="ORF">AO498_13105</name>
</gene>
<dbReference type="AlphaFoldDB" id="A0A142EQH4"/>
<accession>A0A142EQH4</accession>
<reference evidence="2" key="1">
    <citation type="submission" date="2015-09" db="EMBL/GenBank/DDBJ databases">
        <title>Complete sequence of Algoriphagus sp. M8-2.</title>
        <authorList>
            <person name="Shintani M."/>
        </authorList>
    </citation>
    <scope>NUCLEOTIDE SEQUENCE [LARGE SCALE GENOMIC DNA]</scope>
    <source>
        <strain evidence="2">M8-2</strain>
    </source>
</reference>
<protein>
    <submittedName>
        <fullName evidence="1">Uncharacterized protein</fullName>
    </submittedName>
</protein>
<sequence length="66" mass="7564">MILGLKGGEAGSNRGESFLFLVVKIAKSLRFRKKVSDQGFDFLDFRWGWSKKNPCHQAGILSRFTW</sequence>
<evidence type="ECO:0000313" key="1">
    <source>
        <dbReference type="EMBL" id="AMQ57379.1"/>
    </source>
</evidence>
<dbReference type="KEGG" id="alm:AO498_13105"/>
<dbReference type="EMBL" id="CP012836">
    <property type="protein sequence ID" value="AMQ57379.1"/>
    <property type="molecule type" value="Genomic_DNA"/>
</dbReference>
<evidence type="ECO:0000313" key="2">
    <source>
        <dbReference type="Proteomes" id="UP000073816"/>
    </source>
</evidence>
<keyword evidence="2" id="KW-1185">Reference proteome</keyword>
<name>A0A142EQH4_9BACT</name>